<dbReference type="STRING" id="163.SAMN04487775_103134"/>
<dbReference type="AlphaFoldDB" id="A0A1H9JI68"/>
<gene>
    <name evidence="4" type="ORF">SAMN04487977_11324</name>
</gene>
<proteinExistence type="predicted"/>
<evidence type="ECO:0000259" key="1">
    <source>
        <dbReference type="Pfam" id="PF14498"/>
    </source>
</evidence>
<evidence type="ECO:0000313" key="4">
    <source>
        <dbReference type="EMBL" id="SEQ86473.1"/>
    </source>
</evidence>
<dbReference type="InterPro" id="IPR008928">
    <property type="entry name" value="6-hairpin_glycosidase_sf"/>
</dbReference>
<feature type="domain" description="Glycosyl hydrolase family 95 N-terminal" evidence="1">
    <location>
        <begin position="6"/>
        <end position="240"/>
    </location>
</feature>
<dbReference type="Gene3D" id="1.50.10.10">
    <property type="match status" value="1"/>
</dbReference>
<feature type="domain" description="Glycosyl hydrolase family 95 catalytic" evidence="3">
    <location>
        <begin position="300"/>
        <end position="714"/>
    </location>
</feature>
<dbReference type="OrthoDB" id="9802600at2"/>
<dbReference type="Proteomes" id="UP000182360">
    <property type="component" value="Unassembled WGS sequence"/>
</dbReference>
<organism evidence="4 5">
    <name type="scientific">Treponema bryantii</name>
    <dbReference type="NCBI Taxonomy" id="163"/>
    <lineage>
        <taxon>Bacteria</taxon>
        <taxon>Pseudomonadati</taxon>
        <taxon>Spirochaetota</taxon>
        <taxon>Spirochaetia</taxon>
        <taxon>Spirochaetales</taxon>
        <taxon>Treponemataceae</taxon>
        <taxon>Treponema</taxon>
    </lineage>
</organism>
<protein>
    <submittedName>
        <fullName evidence="4">Alpha-L-fucosidase 2</fullName>
    </submittedName>
</protein>
<dbReference type="GO" id="GO:0005975">
    <property type="term" value="P:carbohydrate metabolic process"/>
    <property type="evidence" value="ECO:0007669"/>
    <property type="project" value="InterPro"/>
</dbReference>
<evidence type="ECO:0000259" key="3">
    <source>
        <dbReference type="Pfam" id="PF22124"/>
    </source>
</evidence>
<dbReference type="PANTHER" id="PTHR31084:SF18">
    <property type="entry name" value="GLYCOSYL HYDROLASE FAMILY 95 N-TERMINAL DOMAIN-CONTAINING PROTEIN"/>
    <property type="match status" value="1"/>
</dbReference>
<dbReference type="Pfam" id="PF14498">
    <property type="entry name" value="Glyco_hyd_65N_2"/>
    <property type="match status" value="1"/>
</dbReference>
<dbReference type="InterPro" id="IPR054363">
    <property type="entry name" value="GH95_cat"/>
</dbReference>
<reference evidence="4 5" key="1">
    <citation type="submission" date="2016-10" db="EMBL/GenBank/DDBJ databases">
        <authorList>
            <person name="de Groot N.N."/>
        </authorList>
    </citation>
    <scope>NUCLEOTIDE SEQUENCE [LARGE SCALE GENOMIC DNA]</scope>
    <source>
        <strain evidence="4 5">B25</strain>
    </source>
</reference>
<dbReference type="Pfam" id="PF21307">
    <property type="entry name" value="Glyco_hydro_95_C"/>
    <property type="match status" value="1"/>
</dbReference>
<dbReference type="PANTHER" id="PTHR31084">
    <property type="entry name" value="ALPHA-L-FUCOSIDASE 2"/>
    <property type="match status" value="1"/>
</dbReference>
<dbReference type="GO" id="GO:0004560">
    <property type="term" value="F:alpha-L-fucosidase activity"/>
    <property type="evidence" value="ECO:0007669"/>
    <property type="project" value="InterPro"/>
</dbReference>
<feature type="domain" description="Alpha fucosidase A-like C-terminal" evidence="2">
    <location>
        <begin position="726"/>
        <end position="771"/>
    </location>
</feature>
<dbReference type="InterPro" id="IPR027414">
    <property type="entry name" value="GH95_N_dom"/>
</dbReference>
<dbReference type="RefSeq" id="WP_074645491.1">
    <property type="nucleotide sequence ID" value="NZ_FOFU01000013.1"/>
</dbReference>
<dbReference type="EMBL" id="FOFU01000013">
    <property type="protein sequence ID" value="SEQ86473.1"/>
    <property type="molecule type" value="Genomic_DNA"/>
</dbReference>
<dbReference type="PIRSF" id="PIRSF007663">
    <property type="entry name" value="UCP007663"/>
    <property type="match status" value="1"/>
</dbReference>
<keyword evidence="5" id="KW-1185">Reference proteome</keyword>
<dbReference type="Pfam" id="PF22124">
    <property type="entry name" value="Glyco_hydro_95_cat"/>
    <property type="match status" value="1"/>
</dbReference>
<accession>A0A1H9JI68</accession>
<dbReference type="InterPro" id="IPR049053">
    <property type="entry name" value="AFCA-like_C"/>
</dbReference>
<sequence length="784" mass="89116">MNSKLLFNVPPQKWEEYLPLGNGRLGCMVKAHPCNEVLQLNEEGIWSGGPQNRLNTDTKKNLEKLRSLVNEGRVLEAQSLGFEAMSGTSFNQRAYQTAGDFHIDFFSQKNNGLTCGWPLQHKADEKVYDNYRSELFLDMACSLVTYTDDEGIIFTRRTWISAVDDMLFMHVTASKQGKINYSGYLDRGIWTDRIYAENNCMYIEDSHGIPFCGGVGAIARGGEYGTRGACLYGEACDEVLFFIDIQSLRWNKKWNDKPLSPEKYKKLIQKNVWSKECKKNLEEIKNRINEVGLETAAEDFFAWHLVEWKNYWDRCEVEIGESNNGDFDKAGTCSSTPELLKAAAPSNTTLVNQYINFSRYLMISGSRTPGVLPLTLQGLWNGQIEPPWQSKYTININAQMNYWPVNMTNLSECELPYFDLLERCYENGRIAAQKMYGCRGYVLHHNTDYWGDAAPQDAWLPATYWVLGAAWLATHIIEHFEYTQDKAFLARYYYLMHEAALFFVDYLVLDGDYLIINPSLSPENSYVTKTGETGAFTAGCEMDNMILEHLFKGIKKARDVLGDKCTDKKGHSYSDEDFSSFDYVLLHLKKPSLNSDGSLMEWNREVEEVEPGHRHISHLYGLYPGHTITVEKTPELAEACKKTLKKRLENGGGHTGWSQSWIINFRAQLEQGDEALEALTKLLTHSTLPNLLDNHPPFQIDGNFSSLAAVIRMLVQSEFDDHGNVIVKLLPALPGEPAWQTGHVRGVAIKGGYTLDFEWKNGKIVKSYLHKGKNSLNEDKIIIA</sequence>
<evidence type="ECO:0000313" key="5">
    <source>
        <dbReference type="Proteomes" id="UP000182360"/>
    </source>
</evidence>
<dbReference type="InterPro" id="IPR012341">
    <property type="entry name" value="6hp_glycosidase-like_sf"/>
</dbReference>
<dbReference type="SUPFAM" id="SSF48208">
    <property type="entry name" value="Six-hairpin glycosidases"/>
    <property type="match status" value="1"/>
</dbReference>
<name>A0A1H9JI68_9SPIR</name>
<evidence type="ECO:0000259" key="2">
    <source>
        <dbReference type="Pfam" id="PF21307"/>
    </source>
</evidence>
<dbReference type="InterPro" id="IPR016518">
    <property type="entry name" value="Alpha-L-fucosidase"/>
</dbReference>